<feature type="non-terminal residue" evidence="1">
    <location>
        <position position="1"/>
    </location>
</feature>
<keyword evidence="2" id="KW-1185">Reference proteome</keyword>
<reference evidence="1" key="1">
    <citation type="submission" date="2020-04" db="EMBL/GenBank/DDBJ databases">
        <title>A chromosome-scale assembly and high-density genetic map of the yellow drum (Nibea albiflora) genome.</title>
        <authorList>
            <person name="Xu D."/>
            <person name="Zhang W."/>
            <person name="Chen R."/>
            <person name="Tan P."/>
            <person name="Wang L."/>
            <person name="Song H."/>
            <person name="Tian L."/>
            <person name="Zhu Q."/>
            <person name="Wang B."/>
        </authorList>
    </citation>
    <scope>NUCLEOTIDE SEQUENCE</scope>
    <source>
        <strain evidence="1">ZJHYS-2018</strain>
    </source>
</reference>
<dbReference type="EMBL" id="CM024799">
    <property type="protein sequence ID" value="KAG8013080.1"/>
    <property type="molecule type" value="Genomic_DNA"/>
</dbReference>
<dbReference type="Proteomes" id="UP000805704">
    <property type="component" value="Chromosome 11"/>
</dbReference>
<accession>A0ACB7FGB5</accession>
<comment type="caution">
    <text evidence="1">The sequence shown here is derived from an EMBL/GenBank/DDBJ whole genome shotgun (WGS) entry which is preliminary data.</text>
</comment>
<gene>
    <name evidence="1" type="ORF">GBF38_021282</name>
</gene>
<proteinExistence type="predicted"/>
<protein>
    <submittedName>
        <fullName evidence="1">Uncharacterized protein</fullName>
    </submittedName>
</protein>
<organism evidence="1 2">
    <name type="scientific">Nibea albiflora</name>
    <name type="common">Yellow drum</name>
    <name type="synonym">Corvina albiflora</name>
    <dbReference type="NCBI Taxonomy" id="240163"/>
    <lineage>
        <taxon>Eukaryota</taxon>
        <taxon>Metazoa</taxon>
        <taxon>Chordata</taxon>
        <taxon>Craniata</taxon>
        <taxon>Vertebrata</taxon>
        <taxon>Euteleostomi</taxon>
        <taxon>Actinopterygii</taxon>
        <taxon>Neopterygii</taxon>
        <taxon>Teleostei</taxon>
        <taxon>Neoteleostei</taxon>
        <taxon>Acanthomorphata</taxon>
        <taxon>Eupercaria</taxon>
        <taxon>Sciaenidae</taxon>
        <taxon>Nibea</taxon>
    </lineage>
</organism>
<evidence type="ECO:0000313" key="1">
    <source>
        <dbReference type="EMBL" id="KAG8013080.1"/>
    </source>
</evidence>
<sequence length="46" mass="5454">EADQHRCYMTIRNLENTHLISRDNNNNQNQNPETDPNQDQTQNLNT</sequence>
<name>A0ACB7FGB5_NIBAL</name>
<evidence type="ECO:0000313" key="2">
    <source>
        <dbReference type="Proteomes" id="UP000805704"/>
    </source>
</evidence>